<dbReference type="AlphaFoldDB" id="A0ABC9B9N4"/>
<gene>
    <name evidence="3" type="ORF">URODEC1_LOCUS63383</name>
</gene>
<evidence type="ECO:0000259" key="2">
    <source>
        <dbReference type="Pfam" id="PF13968"/>
    </source>
</evidence>
<keyword evidence="1" id="KW-1133">Transmembrane helix</keyword>
<name>A0ABC9B9N4_9POAL</name>
<dbReference type="Pfam" id="PF04578">
    <property type="entry name" value="DUF594"/>
    <property type="match status" value="1"/>
</dbReference>
<feature type="transmembrane region" description="Helical" evidence="1">
    <location>
        <begin position="40"/>
        <end position="62"/>
    </location>
</feature>
<dbReference type="InterPro" id="IPR007658">
    <property type="entry name" value="DUF594"/>
</dbReference>
<dbReference type="Pfam" id="PF13968">
    <property type="entry name" value="DUF4220"/>
    <property type="match status" value="2"/>
</dbReference>
<keyword evidence="4" id="KW-1185">Reference proteome</keyword>
<feature type="transmembrane region" description="Helical" evidence="1">
    <location>
        <begin position="74"/>
        <end position="94"/>
    </location>
</feature>
<protein>
    <recommendedName>
        <fullName evidence="2">DUF4220 domain-containing protein</fullName>
    </recommendedName>
</protein>
<feature type="transmembrane region" description="Helical" evidence="1">
    <location>
        <begin position="131"/>
        <end position="147"/>
    </location>
</feature>
<evidence type="ECO:0000256" key="1">
    <source>
        <dbReference type="SAM" id="Phobius"/>
    </source>
</evidence>
<keyword evidence="1" id="KW-0812">Transmembrane</keyword>
<feature type="transmembrane region" description="Helical" evidence="1">
    <location>
        <begin position="224"/>
        <end position="243"/>
    </location>
</feature>
<proteinExistence type="predicted"/>
<feature type="transmembrane region" description="Helical" evidence="1">
    <location>
        <begin position="255"/>
        <end position="285"/>
    </location>
</feature>
<evidence type="ECO:0000313" key="4">
    <source>
        <dbReference type="Proteomes" id="UP001497457"/>
    </source>
</evidence>
<sequence>MENLVQLFYDWEIQQLVLLSFTIQIFLFFTGGLRRRGTNILLRFSIWIAYLGADMVAVYSLGYLSRHADAHPLAFFWAPFLLVHLGGQDTITAFAMEDNNLWLRHLLNLVVQAVLAAYIFWKSIGRHDVELLVSGTLVFIVGIIRYGERIWSLRCGRYESLEESPGNQYELQMNGSRQRGDATFFFEDRLDGVKKRLKLLEICLGIMYDDLYTKALVLRTRSGIILRCISHICAWVAFIVFLACHGGRYSRVDTSITYLLFIGGLYLEVCGMTNLMASPWTWAWLKARKHEKLAWFSWSLFSSNLIGWPEKRQLWSNAMGQYNFYGWLGRKEQQQPSSFNQQCMAAVRQLATLFRVEKKKSLLMSKLLEREHVKVDGVLIKCLLDRIGRLDSPKALPNLGPHLNLMGSTFDMVTIVFHVLTEKHLSKYSPSDLEGNEAAAYTNVLVEDCRKLSRYMMYLMAASPSLLPLEQSSVAVLERWQQSWWGSGCTELAEWIADALQPGQETLEEIKELWVQLIIYAASKSRPETHAAQLARGGELLTFVWLQLAFYGLIGSNRAMIELTSKTKMKKIFYAVHLPPEDSETT</sequence>
<reference evidence="4" key="1">
    <citation type="submission" date="2024-06" db="EMBL/GenBank/DDBJ databases">
        <authorList>
            <person name="Ryan C."/>
        </authorList>
    </citation>
    <scope>NUCLEOTIDE SEQUENCE [LARGE SCALE GENOMIC DNA]</scope>
</reference>
<dbReference type="Proteomes" id="UP001497457">
    <property type="component" value="Chromosome 25rd"/>
</dbReference>
<organism evidence="3 4">
    <name type="scientific">Urochloa decumbens</name>
    <dbReference type="NCBI Taxonomy" id="240449"/>
    <lineage>
        <taxon>Eukaryota</taxon>
        <taxon>Viridiplantae</taxon>
        <taxon>Streptophyta</taxon>
        <taxon>Embryophyta</taxon>
        <taxon>Tracheophyta</taxon>
        <taxon>Spermatophyta</taxon>
        <taxon>Magnoliopsida</taxon>
        <taxon>Liliopsida</taxon>
        <taxon>Poales</taxon>
        <taxon>Poaceae</taxon>
        <taxon>PACMAD clade</taxon>
        <taxon>Panicoideae</taxon>
        <taxon>Panicodae</taxon>
        <taxon>Paniceae</taxon>
        <taxon>Melinidinae</taxon>
        <taxon>Urochloa</taxon>
    </lineage>
</organism>
<dbReference type="PANTHER" id="PTHR31325">
    <property type="entry name" value="OS01G0798800 PROTEIN-RELATED"/>
    <property type="match status" value="1"/>
</dbReference>
<feature type="transmembrane region" description="Helical" evidence="1">
    <location>
        <begin position="106"/>
        <end position="125"/>
    </location>
</feature>
<feature type="domain" description="DUF4220" evidence="2">
    <location>
        <begin position="183"/>
        <end position="324"/>
    </location>
</feature>
<dbReference type="InterPro" id="IPR025315">
    <property type="entry name" value="DUF4220"/>
</dbReference>
<keyword evidence="1" id="KW-0472">Membrane</keyword>
<reference evidence="3 4" key="2">
    <citation type="submission" date="2024-10" db="EMBL/GenBank/DDBJ databases">
        <authorList>
            <person name="Ryan C."/>
        </authorList>
    </citation>
    <scope>NUCLEOTIDE SEQUENCE [LARGE SCALE GENOMIC DNA]</scope>
</reference>
<feature type="transmembrane region" description="Helical" evidence="1">
    <location>
        <begin position="13"/>
        <end position="33"/>
    </location>
</feature>
<evidence type="ECO:0000313" key="3">
    <source>
        <dbReference type="EMBL" id="CAL4997418.1"/>
    </source>
</evidence>
<feature type="domain" description="DUF4220" evidence="2">
    <location>
        <begin position="47"/>
        <end position="164"/>
    </location>
</feature>
<accession>A0ABC9B9N4</accession>
<dbReference type="EMBL" id="OZ075135">
    <property type="protein sequence ID" value="CAL4997418.1"/>
    <property type="molecule type" value="Genomic_DNA"/>
</dbReference>